<keyword evidence="4" id="KW-0963">Cytoplasm</keyword>
<feature type="domain" description="RecX third three-helical" evidence="5">
    <location>
        <begin position="147"/>
        <end position="194"/>
    </location>
</feature>
<dbReference type="InterPro" id="IPR053925">
    <property type="entry name" value="RecX_HTH_3rd"/>
</dbReference>
<dbReference type="EMBL" id="UOFB01000045">
    <property type="protein sequence ID" value="VAW44519.1"/>
    <property type="molecule type" value="Genomic_DNA"/>
</dbReference>
<comment type="similarity">
    <text evidence="2">Belongs to the RecX family.</text>
</comment>
<evidence type="ECO:0000256" key="1">
    <source>
        <dbReference type="ARBA" id="ARBA00004496"/>
    </source>
</evidence>
<organism evidence="6">
    <name type="scientific">hydrothermal vent metagenome</name>
    <dbReference type="NCBI Taxonomy" id="652676"/>
    <lineage>
        <taxon>unclassified sequences</taxon>
        <taxon>metagenomes</taxon>
        <taxon>ecological metagenomes</taxon>
    </lineage>
</organism>
<evidence type="ECO:0000259" key="5">
    <source>
        <dbReference type="Pfam" id="PF21981"/>
    </source>
</evidence>
<dbReference type="GO" id="GO:0005737">
    <property type="term" value="C:cytoplasm"/>
    <property type="evidence" value="ECO:0007669"/>
    <property type="project" value="UniProtKB-SubCell"/>
</dbReference>
<proteinExistence type="inferred from homology"/>
<sequence>MKQAEAFLKEIGFSVLEDEKSSPPLLSNQIGGGRKFELRKQIESRAVYLLGIREHGAKELKSKLLTKFPETPELLAEYQEVSGFVSNVIDDVLRHCQENNWQSDERYIEQSVRNWAAKGSGPIKIRQKLQQASSRDDLICAYLDWDDSEWLELALDVLLKKYGNTHLPNDRKEQAKRMRFLQSRGFASEVIWKAFRTNS</sequence>
<dbReference type="PANTHER" id="PTHR33602:SF1">
    <property type="entry name" value="REGULATORY PROTEIN RECX FAMILY PROTEIN"/>
    <property type="match status" value="1"/>
</dbReference>
<accession>A0A3B0W5E6</accession>
<comment type="subcellular location">
    <subcellularLocation>
        <location evidence="1">Cytoplasm</location>
    </subcellularLocation>
</comment>
<dbReference type="PANTHER" id="PTHR33602">
    <property type="entry name" value="REGULATORY PROTEIN RECX FAMILY PROTEIN"/>
    <property type="match status" value="1"/>
</dbReference>
<evidence type="ECO:0000313" key="6">
    <source>
        <dbReference type="EMBL" id="VAW44519.1"/>
    </source>
</evidence>
<dbReference type="InterPro" id="IPR003783">
    <property type="entry name" value="Regulatory_RecX"/>
</dbReference>
<evidence type="ECO:0000256" key="3">
    <source>
        <dbReference type="ARBA" id="ARBA00018111"/>
    </source>
</evidence>
<evidence type="ECO:0000256" key="4">
    <source>
        <dbReference type="ARBA" id="ARBA00022490"/>
    </source>
</evidence>
<reference evidence="6" key="1">
    <citation type="submission" date="2018-06" db="EMBL/GenBank/DDBJ databases">
        <authorList>
            <person name="Zhirakovskaya E."/>
        </authorList>
    </citation>
    <scope>NUCLEOTIDE SEQUENCE</scope>
</reference>
<dbReference type="Gene3D" id="1.10.10.10">
    <property type="entry name" value="Winged helix-like DNA-binding domain superfamily/Winged helix DNA-binding domain"/>
    <property type="match status" value="3"/>
</dbReference>
<evidence type="ECO:0000256" key="2">
    <source>
        <dbReference type="ARBA" id="ARBA00009695"/>
    </source>
</evidence>
<dbReference type="HAMAP" id="MF_01114">
    <property type="entry name" value="RecX"/>
    <property type="match status" value="1"/>
</dbReference>
<dbReference type="InterPro" id="IPR036388">
    <property type="entry name" value="WH-like_DNA-bd_sf"/>
</dbReference>
<name>A0A3B0W5E6_9ZZZZ</name>
<dbReference type="GO" id="GO:0006282">
    <property type="term" value="P:regulation of DNA repair"/>
    <property type="evidence" value="ECO:0007669"/>
    <property type="project" value="InterPro"/>
</dbReference>
<dbReference type="AlphaFoldDB" id="A0A3B0W5E6"/>
<dbReference type="Pfam" id="PF21981">
    <property type="entry name" value="RecX_HTH3"/>
    <property type="match status" value="1"/>
</dbReference>
<gene>
    <name evidence="6" type="ORF">MNBD_GAMMA04-728</name>
</gene>
<protein>
    <recommendedName>
        <fullName evidence="3">Regulatory protein RecX</fullName>
    </recommendedName>
</protein>